<dbReference type="GO" id="GO:0016042">
    <property type="term" value="P:lipid catabolic process"/>
    <property type="evidence" value="ECO:0007669"/>
    <property type="project" value="UniProtKB-KW"/>
</dbReference>
<evidence type="ECO:0000256" key="5">
    <source>
        <dbReference type="ARBA" id="ARBA00022801"/>
    </source>
</evidence>
<evidence type="ECO:0000313" key="9">
    <source>
        <dbReference type="Proteomes" id="UP000235220"/>
    </source>
</evidence>
<dbReference type="PANTHER" id="PTHR45650:SF9">
    <property type="entry name" value="SGNH HYDROLASE-TYPE ESTERASE DOMAIN-CONTAINING PROTEIN"/>
    <property type="match status" value="1"/>
</dbReference>
<dbReference type="InterPro" id="IPR035669">
    <property type="entry name" value="SGNH_plant_lipase-like"/>
</dbReference>
<keyword evidence="3" id="KW-0964">Secreted</keyword>
<evidence type="ECO:0000256" key="7">
    <source>
        <dbReference type="ARBA" id="ARBA00023098"/>
    </source>
</evidence>
<dbReference type="KEGG" id="jre:109022199"/>
<evidence type="ECO:0000313" key="10">
    <source>
        <dbReference type="RefSeq" id="XP_035549561.1"/>
    </source>
</evidence>
<dbReference type="GO" id="GO:0016788">
    <property type="term" value="F:hydrolase activity, acting on ester bonds"/>
    <property type="evidence" value="ECO:0007669"/>
    <property type="project" value="InterPro"/>
</dbReference>
<organism evidence="9 10">
    <name type="scientific">Juglans regia</name>
    <name type="common">English walnut</name>
    <dbReference type="NCBI Taxonomy" id="51240"/>
    <lineage>
        <taxon>Eukaryota</taxon>
        <taxon>Viridiplantae</taxon>
        <taxon>Streptophyta</taxon>
        <taxon>Embryophyta</taxon>
        <taxon>Tracheophyta</taxon>
        <taxon>Spermatophyta</taxon>
        <taxon>Magnoliopsida</taxon>
        <taxon>eudicotyledons</taxon>
        <taxon>Gunneridae</taxon>
        <taxon>Pentapetalae</taxon>
        <taxon>rosids</taxon>
        <taxon>fabids</taxon>
        <taxon>Fagales</taxon>
        <taxon>Juglandaceae</taxon>
        <taxon>Juglans</taxon>
    </lineage>
</organism>
<comment type="subcellular location">
    <subcellularLocation>
        <location evidence="1">Secreted</location>
    </subcellularLocation>
</comment>
<protein>
    <submittedName>
        <fullName evidence="10">GDSL esterase/lipase At1g29670-like isoform X1</fullName>
    </submittedName>
</protein>
<dbReference type="GeneID" id="109022199"/>
<comment type="similarity">
    <text evidence="2">Belongs to the 'GDSL' lipolytic enzyme family.</text>
</comment>
<evidence type="ECO:0000256" key="8">
    <source>
        <dbReference type="SAM" id="SignalP"/>
    </source>
</evidence>
<dbReference type="CDD" id="cd01837">
    <property type="entry name" value="SGNH_plant_lipase_like"/>
    <property type="match status" value="1"/>
</dbReference>
<name>A0A6P9EQK2_JUGRE</name>
<dbReference type="Pfam" id="PF00657">
    <property type="entry name" value="Lipase_GDSL"/>
    <property type="match status" value="1"/>
</dbReference>
<evidence type="ECO:0000256" key="6">
    <source>
        <dbReference type="ARBA" id="ARBA00022963"/>
    </source>
</evidence>
<dbReference type="InterPro" id="IPR036514">
    <property type="entry name" value="SGNH_hydro_sf"/>
</dbReference>
<dbReference type="Gene3D" id="3.40.50.1110">
    <property type="entry name" value="SGNH hydrolase"/>
    <property type="match status" value="1"/>
</dbReference>
<dbReference type="RefSeq" id="XP_035549561.1">
    <property type="nucleotide sequence ID" value="XM_035693668.1"/>
</dbReference>
<dbReference type="PANTHER" id="PTHR45650">
    <property type="entry name" value="GDSL-LIKE LIPASE/ACYLHYDROLASE-RELATED"/>
    <property type="match status" value="1"/>
</dbReference>
<sequence length="368" mass="40746">MAYWLMILLGKLLTSFLLVSNFLQQHFANGEPQVPCLFIFGDSLSDNGNNNDRATLAKANYQPYGIDFPKGTTGRFTNGRNLPDFIAEKLGFPHDSIPSYANAAVGSVKKILKGVNYASGGSGILTESVKTMSDLITMDEQLINHQKTVSRIINKLGNKNATRLLNKCIYSVAIGTNDYINNYFLPKTFYPTSRTYTPSQFAQILFQKLSQQLRTLHKREARKVVVFGLGLLGCIPYEVRINGANISGCVDKFNEAVILFNSRLKSLVSYLNNNLTKATFIFINSTGISLDSNIPVSNAACCQVSELVSAPQCIPLPFGKVCSNRTQYAFWDELHPSETAFSAIAARAYRALLPTDSYPFDIQRLAQL</sequence>
<dbReference type="InterPro" id="IPR001087">
    <property type="entry name" value="GDSL"/>
</dbReference>
<dbReference type="OrthoDB" id="1683520at2759"/>
<dbReference type="GO" id="GO:0005576">
    <property type="term" value="C:extracellular region"/>
    <property type="evidence" value="ECO:0007669"/>
    <property type="project" value="UniProtKB-SubCell"/>
</dbReference>
<keyword evidence="5" id="KW-0378">Hydrolase</keyword>
<dbReference type="SUPFAM" id="SSF52266">
    <property type="entry name" value="SGNH hydrolase"/>
    <property type="match status" value="1"/>
</dbReference>
<dbReference type="InParanoid" id="A0A6P9EQK2"/>
<evidence type="ECO:0000256" key="3">
    <source>
        <dbReference type="ARBA" id="ARBA00022525"/>
    </source>
</evidence>
<evidence type="ECO:0000256" key="4">
    <source>
        <dbReference type="ARBA" id="ARBA00022729"/>
    </source>
</evidence>
<gene>
    <name evidence="10" type="primary">LOC109022199</name>
</gene>
<dbReference type="InterPro" id="IPR051238">
    <property type="entry name" value="GDSL_esterase/lipase"/>
</dbReference>
<evidence type="ECO:0000256" key="2">
    <source>
        <dbReference type="ARBA" id="ARBA00008668"/>
    </source>
</evidence>
<proteinExistence type="inferred from homology"/>
<feature type="chain" id="PRO_5028379768" evidence="8">
    <location>
        <begin position="29"/>
        <end position="368"/>
    </location>
</feature>
<reference evidence="10" key="1">
    <citation type="submission" date="2025-08" db="UniProtKB">
        <authorList>
            <consortium name="RefSeq"/>
        </authorList>
    </citation>
    <scope>IDENTIFICATION</scope>
    <source>
        <tissue evidence="10">Leaves</tissue>
    </source>
</reference>
<accession>A0A6P9EQK2</accession>
<dbReference type="Proteomes" id="UP000235220">
    <property type="component" value="Chromosome 8"/>
</dbReference>
<feature type="signal peptide" evidence="8">
    <location>
        <begin position="1"/>
        <end position="28"/>
    </location>
</feature>
<keyword evidence="4 8" id="KW-0732">Signal</keyword>
<keyword evidence="7" id="KW-0443">Lipid metabolism</keyword>
<keyword evidence="9" id="KW-1185">Reference proteome</keyword>
<dbReference type="AlphaFoldDB" id="A0A6P9EQK2"/>
<keyword evidence="6" id="KW-0442">Lipid degradation</keyword>
<evidence type="ECO:0000256" key="1">
    <source>
        <dbReference type="ARBA" id="ARBA00004613"/>
    </source>
</evidence>